<dbReference type="InterPro" id="IPR042240">
    <property type="entry name" value="CHASE_sf"/>
</dbReference>
<dbReference type="SMART" id="SM00388">
    <property type="entry name" value="HisKA"/>
    <property type="match status" value="1"/>
</dbReference>
<dbReference type="InterPro" id="IPR036097">
    <property type="entry name" value="HisK_dim/P_sf"/>
</dbReference>
<evidence type="ECO:0000256" key="1">
    <source>
        <dbReference type="ARBA" id="ARBA00000085"/>
    </source>
</evidence>
<dbReference type="PROSITE" id="PS50839">
    <property type="entry name" value="CHASE"/>
    <property type="match status" value="1"/>
</dbReference>
<dbReference type="PROSITE" id="PS50109">
    <property type="entry name" value="HIS_KIN"/>
    <property type="match status" value="1"/>
</dbReference>
<dbReference type="Proteomes" id="UP001183629">
    <property type="component" value="Unassembled WGS sequence"/>
</dbReference>
<dbReference type="InterPro" id="IPR004358">
    <property type="entry name" value="Sig_transdc_His_kin-like_C"/>
</dbReference>
<dbReference type="Gene3D" id="3.30.450.350">
    <property type="entry name" value="CHASE domain"/>
    <property type="match status" value="1"/>
</dbReference>
<keyword evidence="8" id="KW-0547">Nucleotide-binding</keyword>
<accession>A0AAE4CT29</accession>
<dbReference type="Gene3D" id="3.30.450.20">
    <property type="entry name" value="PAS domain"/>
    <property type="match status" value="1"/>
</dbReference>
<evidence type="ECO:0000256" key="4">
    <source>
        <dbReference type="ARBA" id="ARBA00012438"/>
    </source>
</evidence>
<feature type="transmembrane region" description="Helical" evidence="15">
    <location>
        <begin position="297"/>
        <end position="320"/>
    </location>
</feature>
<evidence type="ECO:0000256" key="11">
    <source>
        <dbReference type="ARBA" id="ARBA00022989"/>
    </source>
</evidence>
<dbReference type="PRINTS" id="PR00344">
    <property type="entry name" value="BCTRLSENSOR"/>
</dbReference>
<keyword evidence="7 15" id="KW-0812">Transmembrane</keyword>
<evidence type="ECO:0000256" key="12">
    <source>
        <dbReference type="ARBA" id="ARBA00023012"/>
    </source>
</evidence>
<comment type="caution">
    <text evidence="18">The sequence shown here is derived from an EMBL/GenBank/DDBJ whole genome shotgun (WGS) entry which is preliminary data.</text>
</comment>
<dbReference type="SMART" id="SM01079">
    <property type="entry name" value="CHASE"/>
    <property type="match status" value="1"/>
</dbReference>
<dbReference type="InterPro" id="IPR006189">
    <property type="entry name" value="CHASE_dom"/>
</dbReference>
<dbReference type="SUPFAM" id="SSF55874">
    <property type="entry name" value="ATPase domain of HSP90 chaperone/DNA topoisomerase II/histidine kinase"/>
    <property type="match status" value="1"/>
</dbReference>
<dbReference type="InterPro" id="IPR003594">
    <property type="entry name" value="HATPase_dom"/>
</dbReference>
<keyword evidence="11 15" id="KW-1133">Transmembrane helix</keyword>
<evidence type="ECO:0000256" key="13">
    <source>
        <dbReference type="ARBA" id="ARBA00023136"/>
    </source>
</evidence>
<evidence type="ECO:0000259" key="16">
    <source>
        <dbReference type="PROSITE" id="PS50109"/>
    </source>
</evidence>
<evidence type="ECO:0000256" key="15">
    <source>
        <dbReference type="SAM" id="Phobius"/>
    </source>
</evidence>
<dbReference type="RefSeq" id="WP_310418833.1">
    <property type="nucleotide sequence ID" value="NZ_JAVDYC010000001.1"/>
</dbReference>
<dbReference type="AlphaFoldDB" id="A0AAE4CT29"/>
<name>A0AAE4CT29_9ACTN</name>
<evidence type="ECO:0000313" key="18">
    <source>
        <dbReference type="EMBL" id="MDR7324836.1"/>
    </source>
</evidence>
<dbReference type="GO" id="GO:0005886">
    <property type="term" value="C:plasma membrane"/>
    <property type="evidence" value="ECO:0007669"/>
    <property type="project" value="UniProtKB-SubCell"/>
</dbReference>
<dbReference type="PANTHER" id="PTHR42878">
    <property type="entry name" value="TWO-COMPONENT HISTIDINE KINASE"/>
    <property type="match status" value="1"/>
</dbReference>
<dbReference type="CDD" id="cd00130">
    <property type="entry name" value="PAS"/>
    <property type="match status" value="1"/>
</dbReference>
<dbReference type="GO" id="GO:0030295">
    <property type="term" value="F:protein kinase activator activity"/>
    <property type="evidence" value="ECO:0007669"/>
    <property type="project" value="TreeGrafter"/>
</dbReference>
<evidence type="ECO:0000256" key="9">
    <source>
        <dbReference type="ARBA" id="ARBA00022777"/>
    </source>
</evidence>
<dbReference type="CDD" id="cd00082">
    <property type="entry name" value="HisKA"/>
    <property type="match status" value="1"/>
</dbReference>
<evidence type="ECO:0000256" key="7">
    <source>
        <dbReference type="ARBA" id="ARBA00022692"/>
    </source>
</evidence>
<dbReference type="Gene3D" id="1.10.287.130">
    <property type="match status" value="1"/>
</dbReference>
<comment type="subcellular location">
    <subcellularLocation>
        <location evidence="3">Cell membrane</location>
    </subcellularLocation>
    <subcellularLocation>
        <location evidence="2">Membrane</location>
        <topology evidence="2">Multi-pass membrane protein</topology>
    </subcellularLocation>
</comment>
<dbReference type="EC" id="2.7.13.3" evidence="4"/>
<dbReference type="InterPro" id="IPR005467">
    <property type="entry name" value="His_kinase_dom"/>
</dbReference>
<evidence type="ECO:0000256" key="5">
    <source>
        <dbReference type="ARBA" id="ARBA00022553"/>
    </source>
</evidence>
<dbReference type="InterPro" id="IPR000014">
    <property type="entry name" value="PAS"/>
</dbReference>
<evidence type="ECO:0000256" key="14">
    <source>
        <dbReference type="ARBA" id="ARBA00039401"/>
    </source>
</evidence>
<evidence type="ECO:0000313" key="19">
    <source>
        <dbReference type="Proteomes" id="UP001183629"/>
    </source>
</evidence>
<keyword evidence="9" id="KW-0418">Kinase</keyword>
<dbReference type="Pfam" id="PF03924">
    <property type="entry name" value="CHASE"/>
    <property type="match status" value="1"/>
</dbReference>
<dbReference type="GO" id="GO:0000156">
    <property type="term" value="F:phosphorelay response regulator activity"/>
    <property type="evidence" value="ECO:0007669"/>
    <property type="project" value="TreeGrafter"/>
</dbReference>
<keyword evidence="19" id="KW-1185">Reference proteome</keyword>
<keyword evidence="5" id="KW-0597">Phosphoprotein</keyword>
<dbReference type="CDD" id="cd00075">
    <property type="entry name" value="HATPase"/>
    <property type="match status" value="1"/>
</dbReference>
<organism evidence="18 19">
    <name type="scientific">Catenuloplanes niger</name>
    <dbReference type="NCBI Taxonomy" id="587534"/>
    <lineage>
        <taxon>Bacteria</taxon>
        <taxon>Bacillati</taxon>
        <taxon>Actinomycetota</taxon>
        <taxon>Actinomycetes</taxon>
        <taxon>Micromonosporales</taxon>
        <taxon>Micromonosporaceae</taxon>
        <taxon>Catenuloplanes</taxon>
    </lineage>
</organism>
<dbReference type="GO" id="GO:0007234">
    <property type="term" value="P:osmosensory signaling via phosphorelay pathway"/>
    <property type="evidence" value="ECO:0007669"/>
    <property type="project" value="TreeGrafter"/>
</dbReference>
<dbReference type="SUPFAM" id="SSF47384">
    <property type="entry name" value="Homodimeric domain of signal transducing histidine kinase"/>
    <property type="match status" value="1"/>
</dbReference>
<gene>
    <name evidence="18" type="ORF">J2S44_005086</name>
</gene>
<evidence type="ECO:0000256" key="8">
    <source>
        <dbReference type="ARBA" id="ARBA00022741"/>
    </source>
</evidence>
<feature type="domain" description="Histidine kinase" evidence="16">
    <location>
        <begin position="482"/>
        <end position="714"/>
    </location>
</feature>
<sequence>MDGWHGRRGALAVAGIVLTAGLAAMAAVATALHRQDIAAADRIMEQRTSLAQTAVSVETRRYVDLLRTAATGLAQASVLDARTFQAGTAPLAGTKLPGATSVVYVAPVPAGGVATAQARWRRLGAATLTLTPQAGSSEHLFTVYSRTLDGGAAPALGVDLTRAREPTVALSAARRTGRASVSDAYVLIRDQHLPPAQQQRSFVFATPVHHGGAFAGWLVMGMRGQDFLGDVLVSAGQELLGGSLSATDGTGMPIMVATVPSPGRPDLHRERTVDVADRRWTLTTTADSSRLPGGHSALPLTTGLAGSAIVALLAGLIYVLSTGRARAEERVVAATAELRQAEREARRQSGLLAAVMNSIGDGVGVVDEHGAFLLHNRAARALLGVSHDIPGLEGWQKHYGIFRPDGTPFPAAQLPLARALAGESSDGVEMVIRNPSRPDGVLISVDGRPLDPAAGQRGAVAVFRDITELRRYESDLAAFAGVVAHDLKSPLAIVSGHCEAADEILADVLADPPGGDRGAWRPAADEARSAIGQAVRGVQRMGMLIDDLLAYTTARDAPLRLRAVDLAALVAEVVAERTSRAAVGDRPPPRIFVGDLPEVIADAGMLRRVLENLIGNSVKYVRPGTAAHVDVTATADPVGWAHIQIADRGIGIPDADKPHVFDSFHRAHEGTGYAGTGLGLAICRRIVERHGGTVTVADNPGGGTRFSFTLPLATALSGPVPAPHRSGERIAS</sequence>
<dbReference type="GO" id="GO:0005524">
    <property type="term" value="F:ATP binding"/>
    <property type="evidence" value="ECO:0007669"/>
    <property type="project" value="UniProtKB-KW"/>
</dbReference>
<dbReference type="SMART" id="SM00387">
    <property type="entry name" value="HATPase_c"/>
    <property type="match status" value="1"/>
</dbReference>
<protein>
    <recommendedName>
        <fullName evidence="14">Sensor-like histidine kinase SenX3</fullName>
        <ecNumber evidence="4">2.7.13.3</ecNumber>
    </recommendedName>
</protein>
<evidence type="ECO:0000259" key="17">
    <source>
        <dbReference type="PROSITE" id="PS50839"/>
    </source>
</evidence>
<evidence type="ECO:0000256" key="6">
    <source>
        <dbReference type="ARBA" id="ARBA00022679"/>
    </source>
</evidence>
<dbReference type="InterPro" id="IPR035965">
    <property type="entry name" value="PAS-like_dom_sf"/>
</dbReference>
<dbReference type="SUPFAM" id="SSF55785">
    <property type="entry name" value="PYP-like sensor domain (PAS domain)"/>
    <property type="match status" value="1"/>
</dbReference>
<dbReference type="InterPro" id="IPR003661">
    <property type="entry name" value="HisK_dim/P_dom"/>
</dbReference>
<dbReference type="Pfam" id="PF02518">
    <property type="entry name" value="HATPase_c"/>
    <property type="match status" value="1"/>
</dbReference>
<dbReference type="NCBIfam" id="TIGR00229">
    <property type="entry name" value="sensory_box"/>
    <property type="match status" value="1"/>
</dbReference>
<keyword evidence="6" id="KW-0808">Transferase</keyword>
<evidence type="ECO:0000256" key="10">
    <source>
        <dbReference type="ARBA" id="ARBA00022840"/>
    </source>
</evidence>
<dbReference type="Gene3D" id="3.30.565.10">
    <property type="entry name" value="Histidine kinase-like ATPase, C-terminal domain"/>
    <property type="match status" value="1"/>
</dbReference>
<dbReference type="Pfam" id="PF00512">
    <property type="entry name" value="HisKA"/>
    <property type="match status" value="1"/>
</dbReference>
<reference evidence="18 19" key="1">
    <citation type="submission" date="2023-07" db="EMBL/GenBank/DDBJ databases">
        <title>Sequencing the genomes of 1000 actinobacteria strains.</title>
        <authorList>
            <person name="Klenk H.-P."/>
        </authorList>
    </citation>
    <scope>NUCLEOTIDE SEQUENCE [LARGE SCALE GENOMIC DNA]</scope>
    <source>
        <strain evidence="18 19">DSM 44711</strain>
    </source>
</reference>
<dbReference type="EMBL" id="JAVDYC010000001">
    <property type="protein sequence ID" value="MDR7324836.1"/>
    <property type="molecule type" value="Genomic_DNA"/>
</dbReference>
<proteinExistence type="predicted"/>
<evidence type="ECO:0000256" key="3">
    <source>
        <dbReference type="ARBA" id="ARBA00004236"/>
    </source>
</evidence>
<dbReference type="InterPro" id="IPR013656">
    <property type="entry name" value="PAS_4"/>
</dbReference>
<evidence type="ECO:0000256" key="2">
    <source>
        <dbReference type="ARBA" id="ARBA00004141"/>
    </source>
</evidence>
<keyword evidence="10" id="KW-0067">ATP-binding</keyword>
<dbReference type="InterPro" id="IPR050351">
    <property type="entry name" value="BphY/WalK/GraS-like"/>
</dbReference>
<keyword evidence="13 15" id="KW-0472">Membrane</keyword>
<dbReference type="PANTHER" id="PTHR42878:SF7">
    <property type="entry name" value="SENSOR HISTIDINE KINASE GLRK"/>
    <property type="match status" value="1"/>
</dbReference>
<feature type="domain" description="CHASE" evidence="17">
    <location>
        <begin position="155"/>
        <end position="231"/>
    </location>
</feature>
<comment type="catalytic activity">
    <reaction evidence="1">
        <text>ATP + protein L-histidine = ADP + protein N-phospho-L-histidine.</text>
        <dbReference type="EC" id="2.7.13.3"/>
    </reaction>
</comment>
<dbReference type="GO" id="GO:0000155">
    <property type="term" value="F:phosphorelay sensor kinase activity"/>
    <property type="evidence" value="ECO:0007669"/>
    <property type="project" value="InterPro"/>
</dbReference>
<dbReference type="InterPro" id="IPR036890">
    <property type="entry name" value="HATPase_C_sf"/>
</dbReference>
<dbReference type="Pfam" id="PF08448">
    <property type="entry name" value="PAS_4"/>
    <property type="match status" value="1"/>
</dbReference>
<keyword evidence="12" id="KW-0902">Two-component regulatory system</keyword>